<evidence type="ECO:0000313" key="3">
    <source>
        <dbReference type="EMBL" id="MBY0206943.1"/>
    </source>
</evidence>
<accession>A0ABS7KS02</accession>
<feature type="compositionally biased region" description="Basic and acidic residues" evidence="1">
    <location>
        <begin position="1"/>
        <end position="14"/>
    </location>
</feature>
<reference evidence="3 4" key="1">
    <citation type="submission" date="2020-08" db="EMBL/GenBank/DDBJ databases">
        <title>Fungal Genomes of the International Space Station.</title>
        <authorList>
            <person name="Seuylemezian A."/>
            <person name="Singh N.K."/>
            <person name="Wood J."/>
            <person name="Venkateswaran K."/>
        </authorList>
    </citation>
    <scope>NUCLEOTIDE SEQUENCE [LARGE SCALE GENOMIC DNA]</scope>
    <source>
        <strain evidence="3 4">S/N-304-OC-R4</strain>
    </source>
</reference>
<dbReference type="RefSeq" id="WP_221791529.1">
    <property type="nucleotide sequence ID" value="NZ_JACLIC010000053.1"/>
</dbReference>
<sequence length="465" mass="53404">MKHEDDQWEKEIRKGPFATSPFTEDHKRKVLQQVQRIRTVSSKEEEMSEMSPLESSLERSGSHFDLSRRYTDPDTNTVNNRAKAKDISKDTFKVGPGHQRHRKSRRGILVAGLSALVIAGGLFMWNWHDGQLAKPLMEQMNPASALLFTDHVNVDILTDQMKKNVAMTMRDDLGKQLRITKVQDLPVSGRIYVEAGQEKGADYAQIWLDAKTGNLREVQMRAEMQPSKLEHRYLRQVPSILESTGIIPTLQPVKVRRSVGMQQGKTDPTSYTVVDLREGDSYGEIIWRQDQAISITGELRADQISQTEVAKAKRAIEVFSGKANFNLDDASRIKDDEIGEDSTFFSFSDNYFVKITEAKNGSRYMVGDSNDYGYPQINSPEQMEAYQDQLLNMDENLLRERVGPFVKNIFNVDLDDYRLHRDAEKIDTVTFERDAKDAFEVRYKEDGRITMITKVERKILIKYFK</sequence>
<feature type="compositionally biased region" description="Basic and acidic residues" evidence="1">
    <location>
        <begin position="56"/>
        <end position="72"/>
    </location>
</feature>
<dbReference type="Proteomes" id="UP000706031">
    <property type="component" value="Unassembled WGS sequence"/>
</dbReference>
<keyword evidence="4" id="KW-1185">Reference proteome</keyword>
<evidence type="ECO:0008006" key="5">
    <source>
        <dbReference type="Google" id="ProtNLM"/>
    </source>
</evidence>
<evidence type="ECO:0000313" key="4">
    <source>
        <dbReference type="Proteomes" id="UP000706031"/>
    </source>
</evidence>
<organism evidence="3 4">
    <name type="scientific">Paenibacillus cucumis</name>
    <name type="common">ex Kampfer et al. 2016</name>
    <dbReference type="NCBI Taxonomy" id="1776858"/>
    <lineage>
        <taxon>Bacteria</taxon>
        <taxon>Bacillati</taxon>
        <taxon>Bacillota</taxon>
        <taxon>Bacilli</taxon>
        <taxon>Bacillales</taxon>
        <taxon>Paenibacillaceae</taxon>
        <taxon>Paenibacillus</taxon>
    </lineage>
</organism>
<proteinExistence type="predicted"/>
<gene>
    <name evidence="3" type="ORF">H7T88_27325</name>
</gene>
<keyword evidence="2" id="KW-0472">Membrane</keyword>
<keyword evidence="2" id="KW-0812">Transmembrane</keyword>
<dbReference type="EMBL" id="JACLIC010000053">
    <property type="protein sequence ID" value="MBY0206943.1"/>
    <property type="molecule type" value="Genomic_DNA"/>
</dbReference>
<keyword evidence="2" id="KW-1133">Transmembrane helix</keyword>
<evidence type="ECO:0000256" key="1">
    <source>
        <dbReference type="SAM" id="MobiDB-lite"/>
    </source>
</evidence>
<protein>
    <recommendedName>
        <fullName evidence="5">DUF4179 domain-containing protein</fullName>
    </recommendedName>
</protein>
<comment type="caution">
    <text evidence="3">The sequence shown here is derived from an EMBL/GenBank/DDBJ whole genome shotgun (WGS) entry which is preliminary data.</text>
</comment>
<feature type="transmembrane region" description="Helical" evidence="2">
    <location>
        <begin position="108"/>
        <end position="127"/>
    </location>
</feature>
<feature type="region of interest" description="Disordered" evidence="1">
    <location>
        <begin position="1"/>
        <end position="79"/>
    </location>
</feature>
<name>A0ABS7KS02_9BACL</name>
<evidence type="ECO:0000256" key="2">
    <source>
        <dbReference type="SAM" id="Phobius"/>
    </source>
</evidence>